<dbReference type="AlphaFoldDB" id="A0A5J5BE40"/>
<evidence type="ECO:0000313" key="2">
    <source>
        <dbReference type="EMBL" id="KAA8540142.1"/>
    </source>
</evidence>
<dbReference type="PANTHER" id="PTHR47718">
    <property type="entry name" value="OS01G0519700 PROTEIN"/>
    <property type="match status" value="1"/>
</dbReference>
<name>A0A5J5BE40_9ASTE</name>
<evidence type="ECO:0000313" key="3">
    <source>
        <dbReference type="Proteomes" id="UP000325577"/>
    </source>
</evidence>
<dbReference type="Pfam" id="PF10551">
    <property type="entry name" value="MULE"/>
    <property type="match status" value="1"/>
</dbReference>
<evidence type="ECO:0000259" key="1">
    <source>
        <dbReference type="Pfam" id="PF10551"/>
    </source>
</evidence>
<organism evidence="2 3">
    <name type="scientific">Nyssa sinensis</name>
    <dbReference type="NCBI Taxonomy" id="561372"/>
    <lineage>
        <taxon>Eukaryota</taxon>
        <taxon>Viridiplantae</taxon>
        <taxon>Streptophyta</taxon>
        <taxon>Embryophyta</taxon>
        <taxon>Tracheophyta</taxon>
        <taxon>Spermatophyta</taxon>
        <taxon>Magnoliopsida</taxon>
        <taxon>eudicotyledons</taxon>
        <taxon>Gunneridae</taxon>
        <taxon>Pentapetalae</taxon>
        <taxon>asterids</taxon>
        <taxon>Cornales</taxon>
        <taxon>Nyssaceae</taxon>
        <taxon>Nyssa</taxon>
    </lineage>
</organism>
<dbReference type="OrthoDB" id="747268at2759"/>
<dbReference type="PANTHER" id="PTHR47718:SF13">
    <property type="entry name" value="OS09G0290500 PROTEIN"/>
    <property type="match status" value="1"/>
</dbReference>
<keyword evidence="3" id="KW-1185">Reference proteome</keyword>
<protein>
    <recommendedName>
        <fullName evidence="1">MULE transposase domain-containing protein</fullName>
    </recommendedName>
</protein>
<sequence length="348" mass="40103">MVEECVLGRMQGAGQHMRSVNHHGQSTLLGCGFISNEDTETFSWLFQSWLACMFGRAPNAIITDQDKAMQKAIENVFPNARHRWCLCHIMKKLSKKLKGCEQYESIKFFLQNAIYDSLTCDEFEESWNCTIDKLHSNDWLNGLYNERMCWVPVFVKDILWAGMSTTECGESISMENQNTLTPLAVRCKRKQSKVEQIFRKKKEKKKDFHVTKCDSIGTQGLHSDDPTNCRDGTIIGTQESVLLTDSHNVEQDSLVGSRDGQYPTMHFHNANQAFLWGFDQRGPIYGMENTLYETFYEGHPSQFWNGRYVTIPYFNASGFVRGFPVNATTQSYNVNQMEILHYKELIEL</sequence>
<reference evidence="2 3" key="1">
    <citation type="submission" date="2019-09" db="EMBL/GenBank/DDBJ databases">
        <title>A chromosome-level genome assembly of the Chinese tupelo Nyssa sinensis.</title>
        <authorList>
            <person name="Yang X."/>
            <person name="Kang M."/>
            <person name="Yang Y."/>
            <person name="Xiong H."/>
            <person name="Wang M."/>
            <person name="Zhang Z."/>
            <person name="Wang Z."/>
            <person name="Wu H."/>
            <person name="Ma T."/>
            <person name="Liu J."/>
            <person name="Xi Z."/>
        </authorList>
    </citation>
    <scope>NUCLEOTIDE SEQUENCE [LARGE SCALE GENOMIC DNA]</scope>
    <source>
        <strain evidence="2">J267</strain>
        <tissue evidence="2">Leaf</tissue>
    </source>
</reference>
<dbReference type="InterPro" id="IPR018289">
    <property type="entry name" value="MULE_transposase_dom"/>
</dbReference>
<dbReference type="EMBL" id="CM018037">
    <property type="protein sequence ID" value="KAA8540142.1"/>
    <property type="molecule type" value="Genomic_DNA"/>
</dbReference>
<accession>A0A5J5BE40</accession>
<feature type="domain" description="MULE transposase" evidence="1">
    <location>
        <begin position="19"/>
        <end position="92"/>
    </location>
</feature>
<proteinExistence type="predicted"/>
<dbReference type="Proteomes" id="UP000325577">
    <property type="component" value="Linkage Group LG14"/>
</dbReference>
<gene>
    <name evidence="2" type="ORF">F0562_026834</name>
</gene>